<dbReference type="EMBL" id="CAJOBI010084866">
    <property type="protein sequence ID" value="CAF4514288.1"/>
    <property type="molecule type" value="Genomic_DNA"/>
</dbReference>
<sequence length="282" mass="32443">MNQVNVPLVNVVLFSARATGYRQCVVYLLGNTRMRLNDFYPVDKLFDLFVNTEILTKEYVDSLLPVYTVCIDRNKIDTSIRFLLFDRSLRITSLSDQEFQQQKFSIDFVFILIMSKYCLLLLVTHDNVYLIDFNQLEAILEKIEEKNPILFSFQTILLRHARSDSHVVTQSRVAKFTELLQEAVGLTLIKGDDRINRSAIIAAIGKIVPVADLESFGNLELENLIVNEQTFAIHKPYREVKLIRLLNVPTAISDDYVRDITSKWGGTVINIECETLPRPYSN</sequence>
<evidence type="ECO:0000313" key="2">
    <source>
        <dbReference type="Proteomes" id="UP000676336"/>
    </source>
</evidence>
<dbReference type="AlphaFoldDB" id="A0A8S2XSH5"/>
<protein>
    <submittedName>
        <fullName evidence="1">Uncharacterized protein</fullName>
    </submittedName>
</protein>
<accession>A0A8S2XSH5</accession>
<dbReference type="Proteomes" id="UP000676336">
    <property type="component" value="Unassembled WGS sequence"/>
</dbReference>
<comment type="caution">
    <text evidence="1">The sequence shown here is derived from an EMBL/GenBank/DDBJ whole genome shotgun (WGS) entry which is preliminary data.</text>
</comment>
<organism evidence="1 2">
    <name type="scientific">Rotaria magnacalcarata</name>
    <dbReference type="NCBI Taxonomy" id="392030"/>
    <lineage>
        <taxon>Eukaryota</taxon>
        <taxon>Metazoa</taxon>
        <taxon>Spiralia</taxon>
        <taxon>Gnathifera</taxon>
        <taxon>Rotifera</taxon>
        <taxon>Eurotatoria</taxon>
        <taxon>Bdelloidea</taxon>
        <taxon>Philodinida</taxon>
        <taxon>Philodinidae</taxon>
        <taxon>Rotaria</taxon>
    </lineage>
</organism>
<reference evidence="1" key="1">
    <citation type="submission" date="2021-02" db="EMBL/GenBank/DDBJ databases">
        <authorList>
            <person name="Nowell W R."/>
        </authorList>
    </citation>
    <scope>NUCLEOTIDE SEQUENCE</scope>
</reference>
<evidence type="ECO:0000313" key="1">
    <source>
        <dbReference type="EMBL" id="CAF4514288.1"/>
    </source>
</evidence>
<name>A0A8S2XSH5_9BILA</name>
<feature type="non-terminal residue" evidence="1">
    <location>
        <position position="282"/>
    </location>
</feature>
<gene>
    <name evidence="1" type="ORF">SMN809_LOCUS35515</name>
</gene>
<proteinExistence type="predicted"/>